<evidence type="ECO:0000313" key="2">
    <source>
        <dbReference type="EMBL" id="KAK7083771.1"/>
    </source>
</evidence>
<feature type="region of interest" description="Disordered" evidence="1">
    <location>
        <begin position="445"/>
        <end position="467"/>
    </location>
</feature>
<feature type="region of interest" description="Disordered" evidence="1">
    <location>
        <begin position="481"/>
        <end position="501"/>
    </location>
</feature>
<proteinExistence type="predicted"/>
<name>A0AAN8XJ78_HALRR</name>
<gene>
    <name evidence="2" type="ORF">SK128_019443</name>
</gene>
<dbReference type="AlphaFoldDB" id="A0AAN8XJ78"/>
<dbReference type="EMBL" id="JAXCGZ010002554">
    <property type="protein sequence ID" value="KAK7083771.1"/>
    <property type="molecule type" value="Genomic_DNA"/>
</dbReference>
<evidence type="ECO:0000313" key="3">
    <source>
        <dbReference type="Proteomes" id="UP001381693"/>
    </source>
</evidence>
<protein>
    <submittedName>
        <fullName evidence="2">Uncharacterized protein</fullName>
    </submittedName>
</protein>
<comment type="caution">
    <text evidence="2">The sequence shown here is derived from an EMBL/GenBank/DDBJ whole genome shotgun (WGS) entry which is preliminary data.</text>
</comment>
<reference evidence="2 3" key="1">
    <citation type="submission" date="2023-11" db="EMBL/GenBank/DDBJ databases">
        <title>Halocaridina rubra genome assembly.</title>
        <authorList>
            <person name="Smith C."/>
        </authorList>
    </citation>
    <scope>NUCLEOTIDE SEQUENCE [LARGE SCALE GENOMIC DNA]</scope>
    <source>
        <strain evidence="2">EP-1</strain>
        <tissue evidence="2">Whole</tissue>
    </source>
</reference>
<feature type="non-terminal residue" evidence="2">
    <location>
        <position position="501"/>
    </location>
</feature>
<keyword evidence="3" id="KW-1185">Reference proteome</keyword>
<feature type="region of interest" description="Disordered" evidence="1">
    <location>
        <begin position="85"/>
        <end position="110"/>
    </location>
</feature>
<evidence type="ECO:0000256" key="1">
    <source>
        <dbReference type="SAM" id="MobiDB-lite"/>
    </source>
</evidence>
<feature type="compositionally biased region" description="Basic residues" evidence="1">
    <location>
        <begin position="487"/>
        <end position="501"/>
    </location>
</feature>
<sequence length="501" mass="57338">MFEVISNVHGTFFHVDEKAPIGHSNNSLIEEPKIILAKGQKNQQETYQDVNPIYPFSHLPQEFKHKAQNTKINDYLCEDENTFKDHTLSPVSPKPSRADGNKNALSRPYLGRQGNVLPRKAHQPPTMGDGWQGANGSLEKMDEKKEKYKKFTLQRILKSEDNHIQDLNKKNINGSRSKYQMSKALFRRNQYIPLQLPEERNSFFLFTNNSNNGVESRSIPFLEGSPKTYHKAMTLIDSDNTEGVKIEKGSLGALNVHEREIEENKYNSISGPSVSDGSDKFSGNRLLNVVIDGAKENNSSNIRIIDKIIDIKHSATLSSYSGKVTLMLNSTDMEVNMSNILGKQNSSSGKFHKQTRRNAMYPKKDVSKQPKNEDIFTLVSPVHEYSMVHRPYLNVRHNRDKLFSRISIGNHQDDVDSSLPENLTKTLTKNYLKLFSNYHSGLVNPYKNKKPRSLPQYRQQEDQHKEAESLISLRNGRLSLLQTHKSPQQRHARSRNRSKRK</sequence>
<accession>A0AAN8XJ78</accession>
<organism evidence="2 3">
    <name type="scientific">Halocaridina rubra</name>
    <name type="common">Hawaiian red shrimp</name>
    <dbReference type="NCBI Taxonomy" id="373956"/>
    <lineage>
        <taxon>Eukaryota</taxon>
        <taxon>Metazoa</taxon>
        <taxon>Ecdysozoa</taxon>
        <taxon>Arthropoda</taxon>
        <taxon>Crustacea</taxon>
        <taxon>Multicrustacea</taxon>
        <taxon>Malacostraca</taxon>
        <taxon>Eumalacostraca</taxon>
        <taxon>Eucarida</taxon>
        <taxon>Decapoda</taxon>
        <taxon>Pleocyemata</taxon>
        <taxon>Caridea</taxon>
        <taxon>Atyoidea</taxon>
        <taxon>Atyidae</taxon>
        <taxon>Halocaridina</taxon>
    </lineage>
</organism>
<dbReference type="Proteomes" id="UP001381693">
    <property type="component" value="Unassembled WGS sequence"/>
</dbReference>